<evidence type="ECO:0000259" key="13">
    <source>
        <dbReference type="PROSITE" id="PS50929"/>
    </source>
</evidence>
<feature type="transmembrane region" description="Helical" evidence="11">
    <location>
        <begin position="130"/>
        <end position="149"/>
    </location>
</feature>
<evidence type="ECO:0000256" key="9">
    <source>
        <dbReference type="ARBA" id="ARBA00023136"/>
    </source>
</evidence>
<comment type="subcellular location">
    <subcellularLocation>
        <location evidence="1">Cell inner membrane</location>
        <topology evidence="1">Multi-pass membrane protein</topology>
    </subcellularLocation>
</comment>
<keyword evidence="7 14" id="KW-0067">ATP-binding</keyword>
<dbReference type="InterPro" id="IPR017871">
    <property type="entry name" value="ABC_transporter-like_CS"/>
</dbReference>
<feature type="transmembrane region" description="Helical" evidence="11">
    <location>
        <begin position="245"/>
        <end position="266"/>
    </location>
</feature>
<evidence type="ECO:0000256" key="1">
    <source>
        <dbReference type="ARBA" id="ARBA00004429"/>
    </source>
</evidence>
<dbReference type="FunFam" id="3.40.50.300:FF:000221">
    <property type="entry name" value="Multidrug ABC transporter ATP-binding protein"/>
    <property type="match status" value="1"/>
</dbReference>
<dbReference type="PANTHER" id="PTHR24221">
    <property type="entry name" value="ATP-BINDING CASSETTE SUB-FAMILY B"/>
    <property type="match status" value="1"/>
</dbReference>
<dbReference type="InterPro" id="IPR011527">
    <property type="entry name" value="ABC1_TM_dom"/>
</dbReference>
<dbReference type="SUPFAM" id="SSF90123">
    <property type="entry name" value="ABC transporter transmembrane region"/>
    <property type="match status" value="1"/>
</dbReference>
<dbReference type="AlphaFoldDB" id="A0A840IPH7"/>
<feature type="domain" description="ABC transporter" evidence="12">
    <location>
        <begin position="329"/>
        <end position="562"/>
    </location>
</feature>
<keyword evidence="4" id="KW-0997">Cell inner membrane</keyword>
<reference evidence="14 15" key="1">
    <citation type="submission" date="2020-08" db="EMBL/GenBank/DDBJ databases">
        <title>Sequencing the genomes of 1000 actinobacteria strains.</title>
        <authorList>
            <person name="Klenk H.-P."/>
        </authorList>
    </citation>
    <scope>NUCLEOTIDE SEQUENCE [LARGE SCALE GENOMIC DNA]</scope>
    <source>
        <strain evidence="14 15">DSM 45859</strain>
    </source>
</reference>
<dbReference type="InterPro" id="IPR027417">
    <property type="entry name" value="P-loop_NTPase"/>
</dbReference>
<dbReference type="GO" id="GO:0005886">
    <property type="term" value="C:plasma membrane"/>
    <property type="evidence" value="ECO:0007669"/>
    <property type="project" value="UniProtKB-SubCell"/>
</dbReference>
<dbReference type="Pfam" id="PF00664">
    <property type="entry name" value="ABC_membrane"/>
    <property type="match status" value="1"/>
</dbReference>
<dbReference type="GO" id="GO:0005524">
    <property type="term" value="F:ATP binding"/>
    <property type="evidence" value="ECO:0007669"/>
    <property type="project" value="UniProtKB-KW"/>
</dbReference>
<evidence type="ECO:0000256" key="4">
    <source>
        <dbReference type="ARBA" id="ARBA00022519"/>
    </source>
</evidence>
<dbReference type="SUPFAM" id="SSF52540">
    <property type="entry name" value="P-loop containing nucleoside triphosphate hydrolases"/>
    <property type="match status" value="1"/>
</dbReference>
<evidence type="ECO:0000313" key="15">
    <source>
        <dbReference type="Proteomes" id="UP000581769"/>
    </source>
</evidence>
<dbReference type="PROSITE" id="PS50929">
    <property type="entry name" value="ABC_TM1F"/>
    <property type="match status" value="1"/>
</dbReference>
<dbReference type="PROSITE" id="PS00211">
    <property type="entry name" value="ABC_TRANSPORTER_1"/>
    <property type="match status" value="1"/>
</dbReference>
<dbReference type="EMBL" id="JACHMG010000001">
    <property type="protein sequence ID" value="MBB4683088.1"/>
    <property type="molecule type" value="Genomic_DNA"/>
</dbReference>
<dbReference type="PROSITE" id="PS50893">
    <property type="entry name" value="ABC_TRANSPORTER_2"/>
    <property type="match status" value="1"/>
</dbReference>
<evidence type="ECO:0000313" key="14">
    <source>
        <dbReference type="EMBL" id="MBB4683088.1"/>
    </source>
</evidence>
<sequence>MIGVLLRLIGRPHRRLFVRFFVSTVVYSLAEGAAFGLLVPLLTELLGGRTAAAAWWLLPLAAAVVVGWFAHYDKESRALELTSAWRRTLYERLGTHVARLPLGWFTGARTAQLQQILGTGIGTAVRTVSLVQALVGVVLTPATIFVFLLVADWRVALAVLVTVPVVVLVFVIAGRLTARTEAAHHAAEAEAGARLVEFAGAQPVLRANGRSRGGRQLLDDALEGQHRAARRAVLGAMPGENLGQLAIQLAFTTVVVVGLLLATGAAVPAARIVAIMVLGLHFLQPFAVVAAVANSVRACRAALERIDSVLRVPPLPEPDEPARVADASVELRDARFGYHGSPVLDGFSLRVPAGSVTALVGPSGAGKTTVTKLVARFFDAEAGTVLVGGRDVRQLSTVDLMDTVSLVFQDVHLFDGTIEDNIRLGRPDATREQVLEAARRARVEPIAQRLPDGWRSRVGEGGRLLSGGERQRVAIARTLLKDTPIVLLDEATSALDAENEVAIHQALGELAHGRTLLVIAHRLSTVTHADRIAVLDGGRVVEEGKHRDLLAAGGRYAALWADHERARGWRITSH</sequence>
<proteinExistence type="inferred from homology"/>
<dbReference type="GO" id="GO:0140359">
    <property type="term" value="F:ABC-type transporter activity"/>
    <property type="evidence" value="ECO:0007669"/>
    <property type="project" value="InterPro"/>
</dbReference>
<evidence type="ECO:0000256" key="10">
    <source>
        <dbReference type="ARBA" id="ARBA00023455"/>
    </source>
</evidence>
<dbReference type="PANTHER" id="PTHR24221:SF654">
    <property type="entry name" value="ATP-BINDING CASSETTE SUB-FAMILY B MEMBER 6"/>
    <property type="match status" value="1"/>
</dbReference>
<gene>
    <name evidence="14" type="ORF">BJY18_000573</name>
</gene>
<organism evidence="14 15">
    <name type="scientific">Amycolatopsis jiangsuensis</name>
    <dbReference type="NCBI Taxonomy" id="1181879"/>
    <lineage>
        <taxon>Bacteria</taxon>
        <taxon>Bacillati</taxon>
        <taxon>Actinomycetota</taxon>
        <taxon>Actinomycetes</taxon>
        <taxon>Pseudonocardiales</taxon>
        <taxon>Pseudonocardiaceae</taxon>
        <taxon>Amycolatopsis</taxon>
    </lineage>
</organism>
<keyword evidence="8 11" id="KW-1133">Transmembrane helix</keyword>
<dbReference type="Pfam" id="PF00005">
    <property type="entry name" value="ABC_tran"/>
    <property type="match status" value="1"/>
</dbReference>
<feature type="transmembrane region" description="Helical" evidence="11">
    <location>
        <begin position="155"/>
        <end position="173"/>
    </location>
</feature>
<keyword evidence="6" id="KW-0547">Nucleotide-binding</keyword>
<evidence type="ECO:0000256" key="3">
    <source>
        <dbReference type="ARBA" id="ARBA00022475"/>
    </source>
</evidence>
<evidence type="ECO:0000256" key="2">
    <source>
        <dbReference type="ARBA" id="ARBA00022448"/>
    </source>
</evidence>
<dbReference type="Proteomes" id="UP000581769">
    <property type="component" value="Unassembled WGS sequence"/>
</dbReference>
<accession>A0A840IPH7</accession>
<feature type="transmembrane region" description="Helical" evidence="11">
    <location>
        <begin position="53"/>
        <end position="70"/>
    </location>
</feature>
<feature type="domain" description="ABC transmembrane type-1" evidence="13">
    <location>
        <begin position="21"/>
        <end position="298"/>
    </location>
</feature>
<dbReference type="SMART" id="SM00382">
    <property type="entry name" value="AAA"/>
    <property type="match status" value="1"/>
</dbReference>
<keyword evidence="2" id="KW-0813">Transport</keyword>
<dbReference type="InterPro" id="IPR036640">
    <property type="entry name" value="ABC1_TM_sf"/>
</dbReference>
<comment type="caution">
    <text evidence="14">The sequence shown here is derived from an EMBL/GenBank/DDBJ whole genome shotgun (WGS) entry which is preliminary data.</text>
</comment>
<dbReference type="InterPro" id="IPR003593">
    <property type="entry name" value="AAA+_ATPase"/>
</dbReference>
<evidence type="ECO:0000256" key="6">
    <source>
        <dbReference type="ARBA" id="ARBA00022741"/>
    </source>
</evidence>
<dbReference type="GO" id="GO:0034040">
    <property type="term" value="F:ATPase-coupled lipid transmembrane transporter activity"/>
    <property type="evidence" value="ECO:0007669"/>
    <property type="project" value="TreeGrafter"/>
</dbReference>
<comment type="similarity">
    <text evidence="10">Belongs to the ABC transporter superfamily. Siderophore-Fe(3+) uptake transporter (SIUT) (TC 3.A.1.21) family.</text>
</comment>
<keyword evidence="5 11" id="KW-0812">Transmembrane</keyword>
<evidence type="ECO:0000256" key="7">
    <source>
        <dbReference type="ARBA" id="ARBA00022840"/>
    </source>
</evidence>
<dbReference type="Gene3D" id="1.20.1560.10">
    <property type="entry name" value="ABC transporter type 1, transmembrane domain"/>
    <property type="match status" value="1"/>
</dbReference>
<name>A0A840IPH7_9PSEU</name>
<keyword evidence="9 11" id="KW-0472">Membrane</keyword>
<keyword evidence="15" id="KW-1185">Reference proteome</keyword>
<feature type="transmembrane region" description="Helical" evidence="11">
    <location>
        <begin position="272"/>
        <end position="293"/>
    </location>
</feature>
<dbReference type="InterPro" id="IPR003439">
    <property type="entry name" value="ABC_transporter-like_ATP-bd"/>
</dbReference>
<evidence type="ECO:0000256" key="5">
    <source>
        <dbReference type="ARBA" id="ARBA00022692"/>
    </source>
</evidence>
<dbReference type="Gene3D" id="3.40.50.300">
    <property type="entry name" value="P-loop containing nucleotide triphosphate hydrolases"/>
    <property type="match status" value="1"/>
</dbReference>
<feature type="transmembrane region" description="Helical" evidence="11">
    <location>
        <begin position="20"/>
        <end position="41"/>
    </location>
</feature>
<keyword evidence="3" id="KW-1003">Cell membrane</keyword>
<evidence type="ECO:0000256" key="8">
    <source>
        <dbReference type="ARBA" id="ARBA00022989"/>
    </source>
</evidence>
<evidence type="ECO:0000259" key="12">
    <source>
        <dbReference type="PROSITE" id="PS50893"/>
    </source>
</evidence>
<protein>
    <submittedName>
        <fullName evidence="14">ATP-binding cassette subfamily B protein</fullName>
    </submittedName>
</protein>
<dbReference type="GO" id="GO:0016887">
    <property type="term" value="F:ATP hydrolysis activity"/>
    <property type="evidence" value="ECO:0007669"/>
    <property type="project" value="InterPro"/>
</dbReference>
<dbReference type="RefSeq" id="WP_184777405.1">
    <property type="nucleotide sequence ID" value="NZ_JACHMG010000001.1"/>
</dbReference>
<dbReference type="InterPro" id="IPR039421">
    <property type="entry name" value="Type_1_exporter"/>
</dbReference>
<evidence type="ECO:0000256" key="11">
    <source>
        <dbReference type="SAM" id="Phobius"/>
    </source>
</evidence>